<feature type="chain" id="PRO_5026026271" description="Thioredoxin domain-containing protein" evidence="1">
    <location>
        <begin position="22"/>
        <end position="162"/>
    </location>
</feature>
<dbReference type="Proteomes" id="UP000502260">
    <property type="component" value="Chromosome"/>
</dbReference>
<gene>
    <name evidence="3" type="ORF">SKTS_00510</name>
</gene>
<feature type="domain" description="Thioredoxin" evidence="2">
    <location>
        <begin position="16"/>
        <end position="152"/>
    </location>
</feature>
<feature type="signal peptide" evidence="1">
    <location>
        <begin position="1"/>
        <end position="21"/>
    </location>
</feature>
<organism evidence="3 4">
    <name type="scientific">Sulfurimicrobium lacus</name>
    <dbReference type="NCBI Taxonomy" id="2715678"/>
    <lineage>
        <taxon>Bacteria</taxon>
        <taxon>Pseudomonadati</taxon>
        <taxon>Pseudomonadota</taxon>
        <taxon>Betaproteobacteria</taxon>
        <taxon>Nitrosomonadales</taxon>
        <taxon>Sulfuricellaceae</taxon>
        <taxon>Sulfurimicrobium</taxon>
    </lineage>
</organism>
<keyword evidence="1" id="KW-0732">Signal</keyword>
<dbReference type="InterPro" id="IPR036249">
    <property type="entry name" value="Thioredoxin-like_sf"/>
</dbReference>
<protein>
    <recommendedName>
        <fullName evidence="2">Thioredoxin domain-containing protein</fullName>
    </recommendedName>
</protein>
<evidence type="ECO:0000256" key="1">
    <source>
        <dbReference type="SAM" id="SignalP"/>
    </source>
</evidence>
<sequence length="162" mass="18345">MNMRRTLGFILIWIWAYSAQAASPAPRPFVPGSMKEVASAHAGKPFILAFWSLSCIYCKANLEQLGKLLEEYPQLPLVLVSTDTVEESAAIAAVLDKYGLGQAQSWVFADSFVERLHFEIDRRWRGELPHTYFYGATHQARVVSGKLDEAETVNWIKREVVR</sequence>
<evidence type="ECO:0000313" key="3">
    <source>
        <dbReference type="EMBL" id="BCB25165.1"/>
    </source>
</evidence>
<dbReference type="RefSeq" id="WP_244617399.1">
    <property type="nucleotide sequence ID" value="NZ_AP022853.1"/>
</dbReference>
<dbReference type="Gene3D" id="3.40.30.10">
    <property type="entry name" value="Glutaredoxin"/>
    <property type="match status" value="1"/>
</dbReference>
<accession>A0A6F8V8R1</accession>
<reference evidence="4" key="1">
    <citation type="submission" date="2020-03" db="EMBL/GenBank/DDBJ databases">
        <title>Complete genome sequence of sulfur-oxidizing bacterium skT11.</title>
        <authorList>
            <person name="Kanda M."/>
            <person name="Kojima H."/>
            <person name="Fukui M."/>
        </authorList>
    </citation>
    <scope>NUCLEOTIDE SEQUENCE [LARGE SCALE GENOMIC DNA]</scope>
    <source>
        <strain evidence="4">skT11</strain>
    </source>
</reference>
<evidence type="ECO:0000259" key="2">
    <source>
        <dbReference type="PROSITE" id="PS51352"/>
    </source>
</evidence>
<dbReference type="CDD" id="cd02966">
    <property type="entry name" value="TlpA_like_family"/>
    <property type="match status" value="1"/>
</dbReference>
<name>A0A6F8V8R1_9PROT</name>
<evidence type="ECO:0000313" key="4">
    <source>
        <dbReference type="Proteomes" id="UP000502260"/>
    </source>
</evidence>
<keyword evidence="4" id="KW-1185">Reference proteome</keyword>
<proteinExistence type="predicted"/>
<dbReference type="KEGG" id="slac:SKTS_00510"/>
<dbReference type="EMBL" id="AP022853">
    <property type="protein sequence ID" value="BCB25165.1"/>
    <property type="molecule type" value="Genomic_DNA"/>
</dbReference>
<dbReference type="InterPro" id="IPR013766">
    <property type="entry name" value="Thioredoxin_domain"/>
</dbReference>
<dbReference type="PROSITE" id="PS51352">
    <property type="entry name" value="THIOREDOXIN_2"/>
    <property type="match status" value="1"/>
</dbReference>
<dbReference type="AlphaFoldDB" id="A0A6F8V8R1"/>
<dbReference type="SUPFAM" id="SSF52833">
    <property type="entry name" value="Thioredoxin-like"/>
    <property type="match status" value="1"/>
</dbReference>